<sequence length="135" mass="15421">MNFKKLVTIPIILFYLCVTVSFSGCIGGDDDVNIPQKSGKQLNLKYLEARINSDVQVSVVSYNNDKEELYIAYSTNKNTNESITDELNVVIEDVRNHIESNGIAYPKTLKFEINLKNKNDEKIIVSKNYSDFFKK</sequence>
<evidence type="ECO:0000313" key="2">
    <source>
        <dbReference type="Proteomes" id="UP000740329"/>
    </source>
</evidence>
<dbReference type="OrthoDB" id="62131at2157"/>
<accession>A0A8J7S5H3</accession>
<dbReference type="Proteomes" id="UP000740329">
    <property type="component" value="Unassembled WGS sequence"/>
</dbReference>
<dbReference type="AlphaFoldDB" id="A0A8J7S5H3"/>
<protein>
    <recommendedName>
        <fullName evidence="3">Lipoprotein</fullName>
    </recommendedName>
</protein>
<dbReference type="EMBL" id="JAGGMV010000004">
    <property type="protein sequence ID" value="MBP2201900.1"/>
    <property type="molecule type" value="Genomic_DNA"/>
</dbReference>
<dbReference type="RefSeq" id="WP_209591424.1">
    <property type="nucleotide sequence ID" value="NZ_JAGGMU010000004.1"/>
</dbReference>
<evidence type="ECO:0008006" key="3">
    <source>
        <dbReference type="Google" id="ProtNLM"/>
    </source>
</evidence>
<name>A0A8J7S5H3_METVO</name>
<organism evidence="1 2">
    <name type="scientific">Methanococcus voltae</name>
    <dbReference type="NCBI Taxonomy" id="2188"/>
    <lineage>
        <taxon>Archaea</taxon>
        <taxon>Methanobacteriati</taxon>
        <taxon>Methanobacteriota</taxon>
        <taxon>Methanomada group</taxon>
        <taxon>Methanococci</taxon>
        <taxon>Methanococcales</taxon>
        <taxon>Methanococcaceae</taxon>
        <taxon>Methanococcus</taxon>
    </lineage>
</organism>
<evidence type="ECO:0000313" key="1">
    <source>
        <dbReference type="EMBL" id="MBP2201900.1"/>
    </source>
</evidence>
<proteinExistence type="predicted"/>
<gene>
    <name evidence="1" type="ORF">J3E07_001340</name>
</gene>
<dbReference type="PROSITE" id="PS51257">
    <property type="entry name" value="PROKAR_LIPOPROTEIN"/>
    <property type="match status" value="1"/>
</dbReference>
<comment type="caution">
    <text evidence="1">The sequence shown here is derived from an EMBL/GenBank/DDBJ whole genome shotgun (WGS) entry which is preliminary data.</text>
</comment>
<reference evidence="1" key="1">
    <citation type="submission" date="2021-03" db="EMBL/GenBank/DDBJ databases">
        <title>Genomic Encyclopedia of Type Strains, Phase IV (KMG-V): Genome sequencing to study the core and pangenomes of soil and plant-associated prokaryotes.</title>
        <authorList>
            <person name="Whitman W."/>
        </authorList>
    </citation>
    <scope>NUCLEOTIDE SEQUENCE</scope>
    <source>
        <strain evidence="1">C4</strain>
    </source>
</reference>